<keyword evidence="4 12" id="KW-0808">Transferase</keyword>
<feature type="transmembrane region" description="Helical" evidence="12">
    <location>
        <begin position="12"/>
        <end position="29"/>
    </location>
</feature>
<evidence type="ECO:0000256" key="4">
    <source>
        <dbReference type="ARBA" id="ARBA00022679"/>
    </source>
</evidence>
<evidence type="ECO:0000256" key="12">
    <source>
        <dbReference type="HAMAP-Rule" id="MF_01286"/>
    </source>
</evidence>
<comment type="subcellular location">
    <subcellularLocation>
        <location evidence="1 12">Cell membrane</location>
        <topology evidence="1 12">Multi-pass membrane protein</topology>
    </subcellularLocation>
</comment>
<dbReference type="InterPro" id="IPR044878">
    <property type="entry name" value="UbiA_sf"/>
</dbReference>
<dbReference type="PANTHER" id="PTHR42723:SF1">
    <property type="entry name" value="CHLOROPHYLL SYNTHASE, CHLOROPLASTIC"/>
    <property type="match status" value="1"/>
</dbReference>
<dbReference type="GO" id="GO:0047295">
    <property type="term" value="F:geranylgeranylglycerol-phosphate geranylgeranyltransferase activity"/>
    <property type="evidence" value="ECO:0007669"/>
    <property type="project" value="UniProtKB-EC"/>
</dbReference>
<comment type="caution">
    <text evidence="13">The sequence shown here is derived from an EMBL/GenBank/DDBJ whole genome shotgun (WGS) entry which is preliminary data.</text>
</comment>
<feature type="transmembrane region" description="Helical" evidence="12">
    <location>
        <begin position="224"/>
        <end position="246"/>
    </location>
</feature>
<evidence type="ECO:0000256" key="1">
    <source>
        <dbReference type="ARBA" id="ARBA00004651"/>
    </source>
</evidence>
<keyword evidence="3 12" id="KW-0444">Lipid biosynthesis</keyword>
<comment type="pathway">
    <text evidence="12">Membrane lipid metabolism; glycerophospholipid metabolism.</text>
</comment>
<dbReference type="Gene3D" id="1.10.357.140">
    <property type="entry name" value="UbiA prenyltransferase"/>
    <property type="match status" value="1"/>
</dbReference>
<dbReference type="Proteomes" id="UP001168338">
    <property type="component" value="Unassembled WGS sequence"/>
</dbReference>
<evidence type="ECO:0000256" key="5">
    <source>
        <dbReference type="ARBA" id="ARBA00022692"/>
    </source>
</evidence>
<accession>A0ABT8M7V5</accession>
<keyword evidence="7 12" id="KW-1133">Transmembrane helix</keyword>
<dbReference type="InterPro" id="IPR050475">
    <property type="entry name" value="Prenyltransferase_related"/>
</dbReference>
<keyword evidence="6 12" id="KW-0460">Magnesium</keyword>
<protein>
    <recommendedName>
        <fullName evidence="12">Digeranylgeranylglyceryl phosphate synthase</fullName>
        <shortName evidence="12">DGGGP synthase</shortName>
        <shortName evidence="12">DGGGPS</shortName>
        <ecNumber evidence="12">2.5.1.42</ecNumber>
    </recommendedName>
    <alternativeName>
        <fullName evidence="12">(S)-2,3-di-O-geranylgeranylglyceryl phosphate synthase</fullName>
    </alternativeName>
    <alternativeName>
        <fullName evidence="12">Geranylgeranylglycerol-phosphate geranylgeranyltransferase</fullName>
    </alternativeName>
</protein>
<evidence type="ECO:0000256" key="2">
    <source>
        <dbReference type="ARBA" id="ARBA00022475"/>
    </source>
</evidence>
<comment type="catalytic activity">
    <reaction evidence="12">
        <text>sn-3-O-(geranylgeranyl)glycerol 1-phosphate + (2E,6E,10E)-geranylgeranyl diphosphate = 2,3-bis-O-(geranylgeranyl)-sn-glycerol 1-phosphate + diphosphate</text>
        <dbReference type="Rhea" id="RHEA:18109"/>
        <dbReference type="ChEBI" id="CHEBI:33019"/>
        <dbReference type="ChEBI" id="CHEBI:57677"/>
        <dbReference type="ChEBI" id="CHEBI:58756"/>
        <dbReference type="ChEBI" id="CHEBI:58837"/>
        <dbReference type="EC" id="2.5.1.42"/>
    </reaction>
</comment>
<organism evidence="13 14">
    <name type="scientific">Methanoculleus frigidifontis</name>
    <dbReference type="NCBI Taxonomy" id="2584085"/>
    <lineage>
        <taxon>Archaea</taxon>
        <taxon>Methanobacteriati</taxon>
        <taxon>Methanobacteriota</taxon>
        <taxon>Stenosarchaea group</taxon>
        <taxon>Methanomicrobia</taxon>
        <taxon>Methanomicrobiales</taxon>
        <taxon>Methanomicrobiaceae</taxon>
        <taxon>Methanoculleus</taxon>
    </lineage>
</organism>
<sequence length="279" mass="28555">MSLPALFRITRPHNAVAAGFAAVLGYLIATGTLVPAALMLVAVVALITAGGNVINDIYDLAIDRINRPSRPLPSGEITLAGARIYAVFLFVAGIAASVFTNIYCLAFAVANSLILVAYAASLKKTPLFGNVAVAYLAASIFLFGGAFAGIDGLVQNLPLAGITFLATVGRELLKDAEDVDGDAAGGARTLPMIVGVRRTGFIAFACAAGAVIVSYLPVGTWWGPVYLVGIGVVDLIILAGAAKGLLCTTPACVRDSKATAILRIGMFLALGVFTVAAVV</sequence>
<feature type="transmembrane region" description="Helical" evidence="12">
    <location>
        <begin position="258"/>
        <end position="278"/>
    </location>
</feature>
<dbReference type="RefSeq" id="WP_301663094.1">
    <property type="nucleotide sequence ID" value="NZ_VCYH01000002.1"/>
</dbReference>
<dbReference type="NCBIfam" id="NF009521">
    <property type="entry name" value="PRK12882.1"/>
    <property type="match status" value="1"/>
</dbReference>
<keyword evidence="10 12" id="KW-0594">Phospholipid biosynthesis</keyword>
<evidence type="ECO:0000256" key="6">
    <source>
        <dbReference type="ARBA" id="ARBA00022842"/>
    </source>
</evidence>
<dbReference type="Pfam" id="PF01040">
    <property type="entry name" value="UbiA"/>
    <property type="match status" value="1"/>
</dbReference>
<gene>
    <name evidence="13" type="ORF">FGU65_03705</name>
</gene>
<keyword evidence="2 12" id="KW-1003">Cell membrane</keyword>
<proteinExistence type="inferred from homology"/>
<keyword evidence="9 12" id="KW-0472">Membrane</keyword>
<dbReference type="InterPro" id="IPR000537">
    <property type="entry name" value="UbiA_prenyltransferase"/>
</dbReference>
<evidence type="ECO:0000256" key="8">
    <source>
        <dbReference type="ARBA" id="ARBA00023098"/>
    </source>
</evidence>
<dbReference type="EC" id="2.5.1.42" evidence="12"/>
<evidence type="ECO:0000256" key="7">
    <source>
        <dbReference type="ARBA" id="ARBA00022989"/>
    </source>
</evidence>
<comment type="cofactor">
    <cofactor evidence="12">
        <name>Mg(2+)</name>
        <dbReference type="ChEBI" id="CHEBI:18420"/>
    </cofactor>
</comment>
<keyword evidence="11 12" id="KW-1208">Phospholipid metabolism</keyword>
<evidence type="ECO:0000256" key="3">
    <source>
        <dbReference type="ARBA" id="ARBA00022516"/>
    </source>
</evidence>
<dbReference type="InterPro" id="IPR023547">
    <property type="entry name" value="DGGGP_synth"/>
</dbReference>
<feature type="transmembrane region" description="Helical" evidence="12">
    <location>
        <begin position="127"/>
        <end position="150"/>
    </location>
</feature>
<name>A0ABT8M7V5_9EURY</name>
<comment type="function">
    <text evidence="12">Prenyltransferase that catalyzes the transfer of the geranylgeranyl moiety of geranylgeranyl diphosphate (GGPP) to the C2 hydroxyl of (S)-3-O-geranylgeranylglyceryl phosphate (GGGP). This reaction is the second ether-bond-formation step in the biosynthesis of archaeal membrane lipids.</text>
</comment>
<dbReference type="PANTHER" id="PTHR42723">
    <property type="entry name" value="CHLOROPHYLL SYNTHASE"/>
    <property type="match status" value="1"/>
</dbReference>
<feature type="transmembrane region" description="Helical" evidence="12">
    <location>
        <begin position="35"/>
        <end position="54"/>
    </location>
</feature>
<dbReference type="HAMAP" id="MF_01286">
    <property type="entry name" value="DGGGP_synth"/>
    <property type="match status" value="1"/>
</dbReference>
<keyword evidence="5 12" id="KW-0812">Transmembrane</keyword>
<reference evidence="13" key="1">
    <citation type="submission" date="2019-05" db="EMBL/GenBank/DDBJ databases">
        <title>Methanoculleus sp. FWC-SCC1, a methanogenic archaeon isolated from deep marine cold seep.</title>
        <authorList>
            <person name="Chen Y.-W."/>
            <person name="Chen S.-C."/>
            <person name="Teng N.-H."/>
            <person name="Lai M.-C."/>
        </authorList>
    </citation>
    <scope>NUCLEOTIDE SEQUENCE</scope>
    <source>
        <strain evidence="13">FWC-SCC1</strain>
    </source>
</reference>
<evidence type="ECO:0000256" key="9">
    <source>
        <dbReference type="ARBA" id="ARBA00023136"/>
    </source>
</evidence>
<feature type="transmembrane region" description="Helical" evidence="12">
    <location>
        <begin position="200"/>
        <end position="218"/>
    </location>
</feature>
<evidence type="ECO:0000256" key="11">
    <source>
        <dbReference type="ARBA" id="ARBA00023264"/>
    </source>
</evidence>
<evidence type="ECO:0000313" key="13">
    <source>
        <dbReference type="EMBL" id="MDN7024005.1"/>
    </source>
</evidence>
<evidence type="ECO:0000313" key="14">
    <source>
        <dbReference type="Proteomes" id="UP001168338"/>
    </source>
</evidence>
<keyword evidence="14" id="KW-1185">Reference proteome</keyword>
<keyword evidence="8 12" id="KW-0443">Lipid metabolism</keyword>
<evidence type="ECO:0000256" key="10">
    <source>
        <dbReference type="ARBA" id="ARBA00023209"/>
    </source>
</evidence>
<dbReference type="CDD" id="cd13961">
    <property type="entry name" value="PT_UbiA_DGGGPS"/>
    <property type="match status" value="1"/>
</dbReference>
<comment type="similarity">
    <text evidence="12">Belongs to the UbiA prenyltransferase family. DGGGP synthase subfamily.</text>
</comment>
<dbReference type="EMBL" id="VCYH01000002">
    <property type="protein sequence ID" value="MDN7024005.1"/>
    <property type="molecule type" value="Genomic_DNA"/>
</dbReference>